<organism evidence="3 4">
    <name type="scientific">Aaosphaeria arxii CBS 175.79</name>
    <dbReference type="NCBI Taxonomy" id="1450172"/>
    <lineage>
        <taxon>Eukaryota</taxon>
        <taxon>Fungi</taxon>
        <taxon>Dikarya</taxon>
        <taxon>Ascomycota</taxon>
        <taxon>Pezizomycotina</taxon>
        <taxon>Dothideomycetes</taxon>
        <taxon>Pleosporomycetidae</taxon>
        <taxon>Pleosporales</taxon>
        <taxon>Pleosporales incertae sedis</taxon>
        <taxon>Aaosphaeria</taxon>
    </lineage>
</organism>
<evidence type="ECO:0000256" key="1">
    <source>
        <dbReference type="SAM" id="Coils"/>
    </source>
</evidence>
<evidence type="ECO:0000256" key="2">
    <source>
        <dbReference type="SAM" id="MobiDB-lite"/>
    </source>
</evidence>
<name>A0A6A5XWI1_9PLEO</name>
<dbReference type="Proteomes" id="UP000799778">
    <property type="component" value="Unassembled WGS sequence"/>
</dbReference>
<evidence type="ECO:0000313" key="3">
    <source>
        <dbReference type="EMBL" id="KAF2016990.1"/>
    </source>
</evidence>
<dbReference type="EMBL" id="ML978068">
    <property type="protein sequence ID" value="KAF2016990.1"/>
    <property type="molecule type" value="Genomic_DNA"/>
</dbReference>
<dbReference type="OrthoDB" id="3784745at2759"/>
<dbReference type="AlphaFoldDB" id="A0A6A5XWI1"/>
<protein>
    <submittedName>
        <fullName evidence="3">Uncharacterized protein</fullName>
    </submittedName>
</protein>
<dbReference type="GeneID" id="54290415"/>
<sequence length="501" mass="55679">MASQARAPPRYARHLPKGVTVPFHYAVLHTANSLESRKYLRITTVQQPAARWTPCIGYPRMESRPCQTSHSRTHLLTCGHVVAIRGTQAEPCGGNCLGMAAALERAEDERMQRNRCHMAAQKGLSQQDREQMRRRRKTWEEVRRMSEEVVKNFSGVFRLKGDGKGKGGVVSTVGVAGDGGGDGDAAGAAGSTTTLTNDALLKIFRATAPKGTASQKTLLMNDFACKLCGTNGARNSLPAYVYWPESAIVIERTEMDAAVIRAFEDNLGAMVAKAGSPESRRPLARNAPQAAPWDSNAAGARNNSRVGNGHDGRSTGNEETQRDAPFKAPSANKEYPAYDYDFPYASSSRQEAMTAYAAAHYWSTNNFNGRDREHRDMDHMTDAQVREENREIDIGRRKEKTRVLREIQREIEEEERGVQEEAQEEAQDELDKAQEKLQDKIQDNIEDKENTRMAIDLSATDLFDEGNLLGNAPEDEIQDMPETQEEEEHDYGAVGVLIDLY</sequence>
<proteinExistence type="predicted"/>
<accession>A0A6A5XWI1</accession>
<gene>
    <name evidence="3" type="ORF">BU24DRAFT_478019</name>
</gene>
<reference evidence="3" key="1">
    <citation type="journal article" date="2020" name="Stud. Mycol.">
        <title>101 Dothideomycetes genomes: a test case for predicting lifestyles and emergence of pathogens.</title>
        <authorList>
            <person name="Haridas S."/>
            <person name="Albert R."/>
            <person name="Binder M."/>
            <person name="Bloem J."/>
            <person name="Labutti K."/>
            <person name="Salamov A."/>
            <person name="Andreopoulos B."/>
            <person name="Baker S."/>
            <person name="Barry K."/>
            <person name="Bills G."/>
            <person name="Bluhm B."/>
            <person name="Cannon C."/>
            <person name="Castanera R."/>
            <person name="Culley D."/>
            <person name="Daum C."/>
            <person name="Ezra D."/>
            <person name="Gonzalez J."/>
            <person name="Henrissat B."/>
            <person name="Kuo A."/>
            <person name="Liang C."/>
            <person name="Lipzen A."/>
            <person name="Lutzoni F."/>
            <person name="Magnuson J."/>
            <person name="Mondo S."/>
            <person name="Nolan M."/>
            <person name="Ohm R."/>
            <person name="Pangilinan J."/>
            <person name="Park H.-J."/>
            <person name="Ramirez L."/>
            <person name="Alfaro M."/>
            <person name="Sun H."/>
            <person name="Tritt A."/>
            <person name="Yoshinaga Y."/>
            <person name="Zwiers L.-H."/>
            <person name="Turgeon B."/>
            <person name="Goodwin S."/>
            <person name="Spatafora J."/>
            <person name="Crous P."/>
            <person name="Grigoriev I."/>
        </authorList>
    </citation>
    <scope>NUCLEOTIDE SEQUENCE</scope>
    <source>
        <strain evidence="3">CBS 175.79</strain>
    </source>
</reference>
<feature type="coiled-coil region" evidence="1">
    <location>
        <begin position="397"/>
        <end position="450"/>
    </location>
</feature>
<keyword evidence="1" id="KW-0175">Coiled coil</keyword>
<feature type="region of interest" description="Disordered" evidence="2">
    <location>
        <begin position="274"/>
        <end position="337"/>
    </location>
</feature>
<evidence type="ECO:0000313" key="4">
    <source>
        <dbReference type="Proteomes" id="UP000799778"/>
    </source>
</evidence>
<dbReference type="RefSeq" id="XP_033385329.1">
    <property type="nucleotide sequence ID" value="XM_033533018.1"/>
</dbReference>
<keyword evidence="4" id="KW-1185">Reference proteome</keyword>